<organism evidence="1 2">
    <name type="scientific">Phytohabitans rumicis</name>
    <dbReference type="NCBI Taxonomy" id="1076125"/>
    <lineage>
        <taxon>Bacteria</taxon>
        <taxon>Bacillati</taxon>
        <taxon>Actinomycetota</taxon>
        <taxon>Actinomycetes</taxon>
        <taxon>Micromonosporales</taxon>
        <taxon>Micromonosporaceae</taxon>
    </lineage>
</organism>
<evidence type="ECO:0000313" key="2">
    <source>
        <dbReference type="Proteomes" id="UP000482960"/>
    </source>
</evidence>
<keyword evidence="2" id="KW-1185">Reference proteome</keyword>
<proteinExistence type="predicted"/>
<protein>
    <submittedName>
        <fullName evidence="1">Uncharacterized protein</fullName>
    </submittedName>
</protein>
<gene>
    <name evidence="1" type="ORF">Prum_064830</name>
</gene>
<dbReference type="AlphaFoldDB" id="A0A6V8LDI1"/>
<name>A0A6V8LDI1_9ACTN</name>
<dbReference type="EMBL" id="BLPG01000001">
    <property type="protein sequence ID" value="GFJ92841.1"/>
    <property type="molecule type" value="Genomic_DNA"/>
</dbReference>
<dbReference type="Proteomes" id="UP000482960">
    <property type="component" value="Unassembled WGS sequence"/>
</dbReference>
<comment type="caution">
    <text evidence="1">The sequence shown here is derived from an EMBL/GenBank/DDBJ whole genome shotgun (WGS) entry which is preliminary data.</text>
</comment>
<reference evidence="1 2" key="1">
    <citation type="submission" date="2020-03" db="EMBL/GenBank/DDBJ databases">
        <title>Whole genome shotgun sequence of Phytohabitans rumicis NBRC 108638.</title>
        <authorList>
            <person name="Komaki H."/>
            <person name="Tamura T."/>
        </authorList>
    </citation>
    <scope>NUCLEOTIDE SEQUENCE [LARGE SCALE GENOMIC DNA]</scope>
    <source>
        <strain evidence="1 2">NBRC 108638</strain>
    </source>
</reference>
<sequence length="73" mass="8179">MWNGNTPYATRRASVAEIEDVLCDFRSVFRRNLPGRAATHLATGRTSAGRPLVVAFIYEAETRTAKPINAWEK</sequence>
<evidence type="ECO:0000313" key="1">
    <source>
        <dbReference type="EMBL" id="GFJ92841.1"/>
    </source>
</evidence>
<accession>A0A6V8LDI1</accession>
<reference evidence="1 2" key="2">
    <citation type="submission" date="2020-03" db="EMBL/GenBank/DDBJ databases">
        <authorList>
            <person name="Ichikawa N."/>
            <person name="Kimura A."/>
            <person name="Kitahashi Y."/>
            <person name="Uohara A."/>
        </authorList>
    </citation>
    <scope>NUCLEOTIDE SEQUENCE [LARGE SCALE GENOMIC DNA]</scope>
    <source>
        <strain evidence="1 2">NBRC 108638</strain>
    </source>
</reference>